<accession>A0AAP0F1X6</accession>
<protein>
    <submittedName>
        <fullName evidence="2">Uncharacterized protein</fullName>
    </submittedName>
</protein>
<reference evidence="2 3" key="1">
    <citation type="submission" date="2024-01" db="EMBL/GenBank/DDBJ databases">
        <title>Genome assemblies of Stephania.</title>
        <authorList>
            <person name="Yang L."/>
        </authorList>
    </citation>
    <scope>NUCLEOTIDE SEQUENCE [LARGE SCALE GENOMIC DNA]</scope>
    <source>
        <strain evidence="2">YNDBR</strain>
        <tissue evidence="2">Leaf</tissue>
    </source>
</reference>
<dbReference type="EMBL" id="JBBNAF010000011">
    <property type="protein sequence ID" value="KAK9099144.1"/>
    <property type="molecule type" value="Genomic_DNA"/>
</dbReference>
<dbReference type="AlphaFoldDB" id="A0AAP0F1X6"/>
<organism evidence="2 3">
    <name type="scientific">Stephania yunnanensis</name>
    <dbReference type="NCBI Taxonomy" id="152371"/>
    <lineage>
        <taxon>Eukaryota</taxon>
        <taxon>Viridiplantae</taxon>
        <taxon>Streptophyta</taxon>
        <taxon>Embryophyta</taxon>
        <taxon>Tracheophyta</taxon>
        <taxon>Spermatophyta</taxon>
        <taxon>Magnoliopsida</taxon>
        <taxon>Ranunculales</taxon>
        <taxon>Menispermaceae</taxon>
        <taxon>Menispermoideae</taxon>
        <taxon>Cissampelideae</taxon>
        <taxon>Stephania</taxon>
    </lineage>
</organism>
<name>A0AAP0F1X6_9MAGN</name>
<dbReference type="Pfam" id="PF05512">
    <property type="entry name" value="AWPM-19"/>
    <property type="match status" value="1"/>
</dbReference>
<dbReference type="Proteomes" id="UP001420932">
    <property type="component" value="Unassembled WGS sequence"/>
</dbReference>
<keyword evidence="1" id="KW-0812">Transmembrane</keyword>
<evidence type="ECO:0000256" key="1">
    <source>
        <dbReference type="SAM" id="Phobius"/>
    </source>
</evidence>
<evidence type="ECO:0000313" key="3">
    <source>
        <dbReference type="Proteomes" id="UP001420932"/>
    </source>
</evidence>
<dbReference type="PANTHER" id="PTHR33294">
    <property type="entry name" value="AWPM-19-LIKE FAMILY PROTEIN"/>
    <property type="match status" value="1"/>
</dbReference>
<dbReference type="InterPro" id="IPR008390">
    <property type="entry name" value="AWPM-19"/>
</dbReference>
<feature type="transmembrane region" description="Helical" evidence="1">
    <location>
        <begin position="65"/>
        <end position="86"/>
    </location>
</feature>
<keyword evidence="1" id="KW-0472">Membrane</keyword>
<evidence type="ECO:0000313" key="2">
    <source>
        <dbReference type="EMBL" id="KAK9099144.1"/>
    </source>
</evidence>
<keyword evidence="1" id="KW-1133">Transmembrane helix</keyword>
<dbReference type="PANTHER" id="PTHR33294:SF5">
    <property type="entry name" value="AWPM-19-LIKE FAMILY PROTEIN"/>
    <property type="match status" value="1"/>
</dbReference>
<comment type="caution">
    <text evidence="2">The sequence shown here is derived from an EMBL/GenBank/DDBJ whole genome shotgun (WGS) entry which is preliminary data.</text>
</comment>
<sequence length="124" mass="13310">MLDCSTSPTGHDQCPIKGEVWGGRNHLEINQGIALVFIFHYCKVLACKENNVGGYRGWRPRVLEALIIILAFTRTLYLLLIHAGVFNSKYGPGYRDSDYGVGAYVGAGVGDPALKGGVGAGARV</sequence>
<proteinExistence type="predicted"/>
<keyword evidence="3" id="KW-1185">Reference proteome</keyword>
<gene>
    <name evidence="2" type="ORF">Syun_026189</name>
</gene>